<feature type="compositionally biased region" description="Acidic residues" evidence="12">
    <location>
        <begin position="537"/>
        <end position="550"/>
    </location>
</feature>
<accession>A0A7J7K5G6</accession>
<evidence type="ECO:0000256" key="7">
    <source>
        <dbReference type="ARBA" id="ARBA00022840"/>
    </source>
</evidence>
<feature type="transmembrane region" description="Helical" evidence="13">
    <location>
        <begin position="76"/>
        <end position="96"/>
    </location>
</feature>
<dbReference type="InterPro" id="IPR003439">
    <property type="entry name" value="ABC_transporter-like_ATP-bd"/>
</dbReference>
<dbReference type="GO" id="GO:0005524">
    <property type="term" value="F:ATP binding"/>
    <property type="evidence" value="ECO:0007669"/>
    <property type="project" value="UniProtKB-KW"/>
</dbReference>
<dbReference type="PANTHER" id="PTHR43394">
    <property type="entry name" value="ATP-DEPENDENT PERMEASE MDL1, MITOCHONDRIAL"/>
    <property type="match status" value="1"/>
</dbReference>
<feature type="region of interest" description="Disordered" evidence="12">
    <location>
        <begin position="529"/>
        <end position="580"/>
    </location>
</feature>
<evidence type="ECO:0000256" key="11">
    <source>
        <dbReference type="ARBA" id="ARBA00023180"/>
    </source>
</evidence>
<dbReference type="SMART" id="SM00382">
    <property type="entry name" value="AAA"/>
    <property type="match status" value="1"/>
</dbReference>
<dbReference type="CDD" id="cd18578">
    <property type="entry name" value="ABC_6TM_Pgp_ABCB1_D2_like"/>
    <property type="match status" value="1"/>
</dbReference>
<dbReference type="GO" id="GO:0005743">
    <property type="term" value="C:mitochondrial inner membrane"/>
    <property type="evidence" value="ECO:0007669"/>
    <property type="project" value="TreeGrafter"/>
</dbReference>
<dbReference type="InterPro" id="IPR036640">
    <property type="entry name" value="ABC1_TM_sf"/>
</dbReference>
<comment type="subcellular location">
    <subcellularLocation>
        <location evidence="1">Membrane</location>
        <topology evidence="1">Multi-pass membrane protein</topology>
    </subcellularLocation>
</comment>
<dbReference type="AlphaFoldDB" id="A0A7J7K5G6"/>
<dbReference type="InterPro" id="IPR003593">
    <property type="entry name" value="AAA+_ATPase"/>
</dbReference>
<dbReference type="PROSITE" id="PS50929">
    <property type="entry name" value="ABC_TM1F"/>
    <property type="match status" value="2"/>
</dbReference>
<evidence type="ECO:0000313" key="16">
    <source>
        <dbReference type="EMBL" id="KAF6033879.1"/>
    </source>
</evidence>
<feature type="transmembrane region" description="Helical" evidence="13">
    <location>
        <begin position="6"/>
        <end position="24"/>
    </location>
</feature>
<evidence type="ECO:0000259" key="14">
    <source>
        <dbReference type="PROSITE" id="PS50893"/>
    </source>
</evidence>
<evidence type="ECO:0000313" key="17">
    <source>
        <dbReference type="Proteomes" id="UP000593567"/>
    </source>
</evidence>
<dbReference type="Pfam" id="PF00005">
    <property type="entry name" value="ABC_tran"/>
    <property type="match status" value="1"/>
</dbReference>
<dbReference type="EMBL" id="VXIV02001212">
    <property type="protein sequence ID" value="KAF6033879.1"/>
    <property type="molecule type" value="Genomic_DNA"/>
</dbReference>
<keyword evidence="3" id="KW-0813">Transport</keyword>
<sequence>MYFLLEIGCGVLVCAYLEVAFWAIPAKRQARRIRLMFYKATLRQNIGWFDVNPSGELSTRLAEDIDQIENGIGEKIGLLIHVCAQTVSSLVIGFVYGWLLTLAILASSPLIAFAAAVLNGVTKSSAAEMQKAYAEAGGVAEEVLSAVRTVIAFGGQNKECERFNANLVKAKKLGIRKGAIAGAAIGFLLFVVYLSYALGFWFGSAIVLGDFLPHLHKDFTVGNMLIVFFTVLIGSFTFGQAGPAITKFAEARAAAYYVFNLIDRVPEIDAESPEGDKPEDITGQVEFKDVHFQYPSRPDVKVLQGLNLEVEVGKTVALVGSSGCGKSTTVQLIQRFYDAVEGEVLINGHNVKDLNVRFLRNQVGIVSQEPVLFATTIAENIRYGRDDVTYDEIIKAAKEANAHSFIDTLPDKYETLVGQRGAQLSGGQKQRIAIARALVNSPKVLLLDEATSALDTESEKTVQEALEKASHGRTTIIIAHRLTTIQNADVIVALKEGVAVEKGTHGELMALDGVYAGLVKKQAKKESKHADASLDLQDSESEDEDEELEEEILRVTSGGHRDTADRPASTTSEHHHVPDTKAAVVDEDEELQPLPFLEVLSWNSPEWYLVFFGCIGCVVEGGAQPAFAVVFTKILSGFISCDDKKMRDTANFYSLMFVAIAFAIFLATTISRLLFSIAGERLTERLRKQSFRAVLRQDIKYFDDPKNNTGALTARLATETAAIQGATGPQLGAMMNALTNLGVGIAIAFVYSWVLTLTALAFVPFVAAGGYIELKFFSGQVPRKRVYLRRR</sequence>
<dbReference type="Pfam" id="PF00664">
    <property type="entry name" value="ABC_membrane"/>
    <property type="match status" value="2"/>
</dbReference>
<dbReference type="PROSITE" id="PS50893">
    <property type="entry name" value="ABC_TRANSPORTER_2"/>
    <property type="match status" value="1"/>
</dbReference>
<comment type="caution">
    <text evidence="16">The sequence shown here is derived from an EMBL/GenBank/DDBJ whole genome shotgun (WGS) entry which is preliminary data.</text>
</comment>
<keyword evidence="6" id="KW-0547">Nucleotide-binding</keyword>
<evidence type="ECO:0000256" key="2">
    <source>
        <dbReference type="ARBA" id="ARBA00007577"/>
    </source>
</evidence>
<feature type="transmembrane region" description="Helical" evidence="13">
    <location>
        <begin position="652"/>
        <end position="675"/>
    </location>
</feature>
<evidence type="ECO:0000256" key="12">
    <source>
        <dbReference type="SAM" id="MobiDB-lite"/>
    </source>
</evidence>
<evidence type="ECO:0000256" key="1">
    <source>
        <dbReference type="ARBA" id="ARBA00004141"/>
    </source>
</evidence>
<dbReference type="CDD" id="cd03249">
    <property type="entry name" value="ABC_MTABC3_MDL1_MDL2"/>
    <property type="match status" value="1"/>
</dbReference>
<dbReference type="GO" id="GO:0016887">
    <property type="term" value="F:ATP hydrolysis activity"/>
    <property type="evidence" value="ECO:0007669"/>
    <property type="project" value="InterPro"/>
</dbReference>
<dbReference type="OrthoDB" id="6500128at2759"/>
<name>A0A7J7K5G6_BUGNE</name>
<evidence type="ECO:0000256" key="8">
    <source>
        <dbReference type="ARBA" id="ARBA00022967"/>
    </source>
</evidence>
<evidence type="ECO:0000256" key="4">
    <source>
        <dbReference type="ARBA" id="ARBA00022692"/>
    </source>
</evidence>
<evidence type="ECO:0000259" key="15">
    <source>
        <dbReference type="PROSITE" id="PS50929"/>
    </source>
</evidence>
<keyword evidence="11" id="KW-0325">Glycoprotein</keyword>
<dbReference type="PANTHER" id="PTHR43394:SF27">
    <property type="entry name" value="ATP-DEPENDENT TRANSLOCASE ABCB1-LIKE"/>
    <property type="match status" value="1"/>
</dbReference>
<dbReference type="Gene3D" id="3.40.50.300">
    <property type="entry name" value="P-loop containing nucleotide triphosphate hydrolases"/>
    <property type="match status" value="1"/>
</dbReference>
<keyword evidence="5" id="KW-0677">Repeat</keyword>
<evidence type="ECO:0000256" key="6">
    <source>
        <dbReference type="ARBA" id="ARBA00022741"/>
    </source>
</evidence>
<proteinExistence type="inferred from homology"/>
<keyword evidence="8" id="KW-1278">Translocase</keyword>
<dbReference type="InterPro" id="IPR039421">
    <property type="entry name" value="Type_1_exporter"/>
</dbReference>
<dbReference type="GO" id="GO:0090374">
    <property type="term" value="P:oligopeptide export from mitochondrion"/>
    <property type="evidence" value="ECO:0007669"/>
    <property type="project" value="TreeGrafter"/>
</dbReference>
<gene>
    <name evidence="16" type="ORF">EB796_007814</name>
</gene>
<dbReference type="PROSITE" id="PS00211">
    <property type="entry name" value="ABC_TRANSPORTER_1"/>
    <property type="match status" value="1"/>
</dbReference>
<dbReference type="Gene3D" id="1.20.1560.10">
    <property type="entry name" value="ABC transporter type 1, transmembrane domain"/>
    <property type="match status" value="1"/>
</dbReference>
<protein>
    <submittedName>
        <fullName evidence="16">ABCB1</fullName>
    </submittedName>
</protein>
<feature type="transmembrane region" description="Helical" evidence="13">
    <location>
        <begin position="741"/>
        <end position="774"/>
    </location>
</feature>
<feature type="domain" description="ABC transmembrane type-1" evidence="15">
    <location>
        <begin position="611"/>
        <end position="791"/>
    </location>
</feature>
<dbReference type="CDD" id="cd18577">
    <property type="entry name" value="ABC_6TM_Pgp_ABCB1_D1_like"/>
    <property type="match status" value="1"/>
</dbReference>
<dbReference type="Proteomes" id="UP000593567">
    <property type="component" value="Unassembled WGS sequence"/>
</dbReference>
<evidence type="ECO:0000256" key="13">
    <source>
        <dbReference type="SAM" id="Phobius"/>
    </source>
</evidence>
<dbReference type="InterPro" id="IPR011527">
    <property type="entry name" value="ABC1_TM_dom"/>
</dbReference>
<evidence type="ECO:0000256" key="10">
    <source>
        <dbReference type="ARBA" id="ARBA00023136"/>
    </source>
</evidence>
<feature type="transmembrane region" description="Helical" evidence="13">
    <location>
        <begin position="102"/>
        <end position="121"/>
    </location>
</feature>
<dbReference type="FunFam" id="1.20.1560.10:FF:000018">
    <property type="entry name" value="ATP-binding cassette subfamily B member 11"/>
    <property type="match status" value="1"/>
</dbReference>
<dbReference type="InterPro" id="IPR017871">
    <property type="entry name" value="ABC_transporter-like_CS"/>
</dbReference>
<reference evidence="16" key="1">
    <citation type="submission" date="2020-06" db="EMBL/GenBank/DDBJ databases">
        <title>Draft genome of Bugula neritina, a colonial animal packing powerful symbionts and potential medicines.</title>
        <authorList>
            <person name="Rayko M."/>
        </authorList>
    </citation>
    <scope>NUCLEOTIDE SEQUENCE [LARGE SCALE GENOMIC DNA]</scope>
    <source>
        <strain evidence="16">Kwan_BN1</strain>
    </source>
</reference>
<keyword evidence="17" id="KW-1185">Reference proteome</keyword>
<evidence type="ECO:0000256" key="5">
    <source>
        <dbReference type="ARBA" id="ARBA00022737"/>
    </source>
</evidence>
<dbReference type="SUPFAM" id="SSF52540">
    <property type="entry name" value="P-loop containing nucleoside triphosphate hydrolases"/>
    <property type="match status" value="1"/>
</dbReference>
<feature type="transmembrane region" description="Helical" evidence="13">
    <location>
        <begin position="179"/>
        <end position="201"/>
    </location>
</feature>
<feature type="transmembrane region" description="Helical" evidence="13">
    <location>
        <begin position="221"/>
        <end position="239"/>
    </location>
</feature>
<feature type="domain" description="ABC transmembrane type-1" evidence="15">
    <location>
        <begin position="7"/>
        <end position="250"/>
    </location>
</feature>
<dbReference type="SUPFAM" id="SSF90123">
    <property type="entry name" value="ABC transporter transmembrane region"/>
    <property type="match status" value="2"/>
</dbReference>
<dbReference type="FunFam" id="3.40.50.300:FF:000479">
    <property type="entry name" value="Multidrug resistance protein 1A"/>
    <property type="match status" value="1"/>
</dbReference>
<evidence type="ECO:0000256" key="9">
    <source>
        <dbReference type="ARBA" id="ARBA00022989"/>
    </source>
</evidence>
<dbReference type="GO" id="GO:0015421">
    <property type="term" value="F:ABC-type oligopeptide transporter activity"/>
    <property type="evidence" value="ECO:0007669"/>
    <property type="project" value="TreeGrafter"/>
</dbReference>
<keyword evidence="7" id="KW-0067">ATP-binding</keyword>
<dbReference type="InterPro" id="IPR027417">
    <property type="entry name" value="P-loop_NTPase"/>
</dbReference>
<keyword evidence="10 13" id="KW-0472">Membrane</keyword>
<evidence type="ECO:0000256" key="3">
    <source>
        <dbReference type="ARBA" id="ARBA00022448"/>
    </source>
</evidence>
<feature type="domain" description="ABC transporter" evidence="14">
    <location>
        <begin position="285"/>
        <end position="521"/>
    </location>
</feature>
<comment type="similarity">
    <text evidence="2">Belongs to the ABC transporter superfamily. ABCB family. Multidrug resistance exporter (TC 3.A.1.201) subfamily.</text>
</comment>
<keyword evidence="4 13" id="KW-0812">Transmembrane</keyword>
<keyword evidence="9 13" id="KW-1133">Transmembrane helix</keyword>
<organism evidence="16 17">
    <name type="scientific">Bugula neritina</name>
    <name type="common">Brown bryozoan</name>
    <name type="synonym">Sertularia neritina</name>
    <dbReference type="NCBI Taxonomy" id="10212"/>
    <lineage>
        <taxon>Eukaryota</taxon>
        <taxon>Metazoa</taxon>
        <taxon>Spiralia</taxon>
        <taxon>Lophotrochozoa</taxon>
        <taxon>Bryozoa</taxon>
        <taxon>Gymnolaemata</taxon>
        <taxon>Cheilostomatida</taxon>
        <taxon>Flustrina</taxon>
        <taxon>Buguloidea</taxon>
        <taxon>Bugulidae</taxon>
        <taxon>Bugula</taxon>
    </lineage>
</organism>